<name>A0A378WWV5_9NOCA</name>
<dbReference type="Proteomes" id="UP000255082">
    <property type="component" value="Unassembled WGS sequence"/>
</dbReference>
<dbReference type="PANTHER" id="PTHR43842">
    <property type="entry name" value="PROPIONYL-COA CARBOXYLASE BETA CHAIN"/>
    <property type="match status" value="1"/>
</dbReference>
<dbReference type="PROSITE" id="PS50989">
    <property type="entry name" value="COA_CT_CTER"/>
    <property type="match status" value="1"/>
</dbReference>
<evidence type="ECO:0000313" key="3">
    <source>
        <dbReference type="Proteomes" id="UP000255082"/>
    </source>
</evidence>
<dbReference type="EC" id="2.1.3.1" evidence="2"/>
<dbReference type="AlphaFoldDB" id="A0A378WWV5"/>
<dbReference type="InterPro" id="IPR034733">
    <property type="entry name" value="AcCoA_carboxyl_beta"/>
</dbReference>
<dbReference type="SUPFAM" id="SSF52096">
    <property type="entry name" value="ClpP/crotonase"/>
    <property type="match status" value="2"/>
</dbReference>
<dbReference type="Gene3D" id="3.90.226.10">
    <property type="entry name" value="2-enoyl-CoA Hydratase, Chain A, domain 1"/>
    <property type="match status" value="2"/>
</dbReference>
<evidence type="ECO:0000313" key="2">
    <source>
        <dbReference type="EMBL" id="SUA44904.1"/>
    </source>
</evidence>
<protein>
    <submittedName>
        <fullName evidence="2">Methylmalonyl-CoA carboxyltransferase 12S subunit</fullName>
        <ecNumber evidence="2">2.1.3.1</ecNumber>
    </submittedName>
</protein>
<accession>A0A378WWV5</accession>
<dbReference type="EMBL" id="UGRU01000001">
    <property type="protein sequence ID" value="SUA44904.1"/>
    <property type="molecule type" value="Genomic_DNA"/>
</dbReference>
<dbReference type="OrthoDB" id="9803706at2"/>
<sequence length="522" mass="56602">MSFNWQDSLAELGRRQAAAQRLGGPERVARQHAQGRLTIRERIDMIADHFTEVGELAGFPVRDSSGKQIGTSASSYVCGLGEIDGRPVALGGEDFTVRAGAPQTYLDRYKGGMGGFIEDLAHEYRIPAVLFMEGIGGDVSAQDEVGHSYLVSSMSWKRSIGLLNEVPVLVAVLGAAAGGTAGRAVLSHFSVISQGSVLFAGGPPVVRRALGQEVDKHQLGGAKVHTSESGAIDNLARDEADAIDQIKRVLSYLPQNVWELPPRGPQSDPADRLCERVMSLVPENRRRGYRMAAVMADVVDAESLFEIGPDWGKAVVTAFARIDGIPVGLIGNNPMHMAGALDAAAAEKQVRFTDLCSTFHLPIINFVDVPGFMVGPAAERANVVRWGMRAIQSLVEADVPIVTIHVRKAYGMAVSATSDPDALGLRIAWPSVEWGDMPIEGGVEAGFRSEIEKATDPDAFRREIEERMLREANPWKTVEAFGVEMMIDPRQTRRVVARFLNASLHAMRTKIGPRAKPWAIRP</sequence>
<dbReference type="GO" id="GO:0047154">
    <property type="term" value="F:methylmalonyl-CoA carboxytransferase activity"/>
    <property type="evidence" value="ECO:0007669"/>
    <property type="project" value="UniProtKB-EC"/>
</dbReference>
<gene>
    <name evidence="2" type="ORF">NCTC13184_03426</name>
</gene>
<evidence type="ECO:0000259" key="1">
    <source>
        <dbReference type="PROSITE" id="PS50989"/>
    </source>
</evidence>
<organism evidence="2 3">
    <name type="scientific">Nocardia africana</name>
    <dbReference type="NCBI Taxonomy" id="134964"/>
    <lineage>
        <taxon>Bacteria</taxon>
        <taxon>Bacillati</taxon>
        <taxon>Actinomycetota</taxon>
        <taxon>Actinomycetes</taxon>
        <taxon>Mycobacteriales</taxon>
        <taxon>Nocardiaceae</taxon>
        <taxon>Nocardia</taxon>
    </lineage>
</organism>
<dbReference type="InterPro" id="IPR029045">
    <property type="entry name" value="ClpP/crotonase-like_dom_sf"/>
</dbReference>
<feature type="domain" description="CoA carboxyltransferase C-terminal" evidence="1">
    <location>
        <begin position="269"/>
        <end position="506"/>
    </location>
</feature>
<keyword evidence="2" id="KW-0808">Transferase</keyword>
<proteinExistence type="predicted"/>
<dbReference type="InterPro" id="IPR011763">
    <property type="entry name" value="COA_CT_C"/>
</dbReference>
<dbReference type="Pfam" id="PF01039">
    <property type="entry name" value="Carboxyl_trans"/>
    <property type="match status" value="1"/>
</dbReference>
<dbReference type="InterPro" id="IPR051047">
    <property type="entry name" value="AccD/PCCB"/>
</dbReference>
<dbReference type="PANTHER" id="PTHR43842:SF2">
    <property type="entry name" value="PROPIONYL-COA CARBOXYLASE BETA CHAIN, MITOCHONDRIAL"/>
    <property type="match status" value="1"/>
</dbReference>
<dbReference type="RefSeq" id="WP_062965301.1">
    <property type="nucleotide sequence ID" value="NZ_JAJFOE010000001.1"/>
</dbReference>
<dbReference type="GO" id="GO:0004658">
    <property type="term" value="F:propionyl-CoA carboxylase activity"/>
    <property type="evidence" value="ECO:0007669"/>
    <property type="project" value="TreeGrafter"/>
</dbReference>
<reference evidence="2 3" key="1">
    <citation type="submission" date="2018-06" db="EMBL/GenBank/DDBJ databases">
        <authorList>
            <consortium name="Pathogen Informatics"/>
            <person name="Doyle S."/>
        </authorList>
    </citation>
    <scope>NUCLEOTIDE SEQUENCE [LARGE SCALE GENOMIC DNA]</scope>
    <source>
        <strain evidence="2 3">NCTC13184</strain>
    </source>
</reference>